<keyword evidence="4" id="KW-0479">Metal-binding</keyword>
<dbReference type="Pfam" id="PF01507">
    <property type="entry name" value="PAPS_reduct"/>
    <property type="match status" value="1"/>
</dbReference>
<keyword evidence="4" id="KW-0411">Iron-sulfur</keyword>
<feature type="binding site" evidence="4">
    <location>
        <position position="212"/>
    </location>
    <ligand>
        <name>[4Fe-4S] cluster</name>
        <dbReference type="ChEBI" id="CHEBI:49883"/>
    </ligand>
</feature>
<evidence type="ECO:0000256" key="4">
    <source>
        <dbReference type="HAMAP-Rule" id="MF_00063"/>
    </source>
</evidence>
<keyword evidence="4" id="KW-0408">Iron</keyword>
<feature type="active site" description="Nucleophile; cysteine thiosulfonate intermediate" evidence="4">
    <location>
        <position position="235"/>
    </location>
</feature>
<protein>
    <recommendedName>
        <fullName evidence="4">Adenosine 5'-phosphosulfate reductase</fullName>
        <shortName evidence="4">APS reductase</shortName>
        <ecNumber evidence="4">1.8.4.10</ecNumber>
    </recommendedName>
    <alternativeName>
        <fullName evidence="4">5'-adenylylsulfate reductase</fullName>
    </alternativeName>
    <alternativeName>
        <fullName evidence="4">Thioredoxin-dependent 5'-adenylylsulfate reductase</fullName>
    </alternativeName>
</protein>
<evidence type="ECO:0000256" key="2">
    <source>
        <dbReference type="ARBA" id="ARBA00023002"/>
    </source>
</evidence>
<dbReference type="GO" id="GO:0070814">
    <property type="term" value="P:hydrogen sulfide biosynthetic process"/>
    <property type="evidence" value="ECO:0007669"/>
    <property type="project" value="UniProtKB-UniRule"/>
</dbReference>
<comment type="similarity">
    <text evidence="1 4">Belongs to the PAPS reductase family. CysH subfamily.</text>
</comment>
<gene>
    <name evidence="4" type="primary">cysH</name>
    <name evidence="6" type="ORF">SAMN06265368_1288</name>
</gene>
<evidence type="ECO:0000313" key="6">
    <source>
        <dbReference type="EMBL" id="SNZ07826.1"/>
    </source>
</evidence>
<dbReference type="RefSeq" id="WP_097152493.1">
    <property type="nucleotide sequence ID" value="NZ_OBEL01000001.1"/>
</dbReference>
<feature type="binding site" evidence="4">
    <location>
        <position position="209"/>
    </location>
    <ligand>
        <name>[4Fe-4S] cluster</name>
        <dbReference type="ChEBI" id="CHEBI:49883"/>
    </ligand>
</feature>
<dbReference type="PANTHER" id="PTHR46509">
    <property type="entry name" value="PHOSPHOADENOSINE PHOSPHOSULFATE REDUCTASE"/>
    <property type="match status" value="1"/>
</dbReference>
<dbReference type="PANTHER" id="PTHR46509:SF1">
    <property type="entry name" value="PHOSPHOADENOSINE PHOSPHOSULFATE REDUCTASE"/>
    <property type="match status" value="1"/>
</dbReference>
<dbReference type="PIRSF" id="PIRSF000857">
    <property type="entry name" value="PAPS_reductase"/>
    <property type="match status" value="1"/>
</dbReference>
<dbReference type="NCBIfam" id="TIGR00434">
    <property type="entry name" value="cysH"/>
    <property type="match status" value="1"/>
</dbReference>
<dbReference type="SUPFAM" id="SSF52402">
    <property type="entry name" value="Adenine nucleotide alpha hydrolases-like"/>
    <property type="match status" value="1"/>
</dbReference>
<keyword evidence="4" id="KW-0963">Cytoplasm</keyword>
<dbReference type="GO" id="GO:0019379">
    <property type="term" value="P:sulfate assimilation, phosphoadenylyl sulfate reduction by phosphoadenylyl-sulfate reductase (thioredoxin)"/>
    <property type="evidence" value="ECO:0007669"/>
    <property type="project" value="UniProtKB-UniRule"/>
</dbReference>
<feature type="domain" description="Phosphoadenosine phosphosulphate reductase" evidence="5">
    <location>
        <begin position="49"/>
        <end position="215"/>
    </location>
</feature>
<keyword evidence="2 4" id="KW-0560">Oxidoreductase</keyword>
<comment type="function">
    <text evidence="4">Catalyzes the formation of sulfite from adenosine 5'-phosphosulfate (APS) using thioredoxin as an electron donor.</text>
</comment>
<dbReference type="OrthoDB" id="9794018at2"/>
<dbReference type="EMBL" id="OBEL01000001">
    <property type="protein sequence ID" value="SNZ07826.1"/>
    <property type="molecule type" value="Genomic_DNA"/>
</dbReference>
<dbReference type="Proteomes" id="UP000219439">
    <property type="component" value="Unassembled WGS sequence"/>
</dbReference>
<dbReference type="GO" id="GO:0043866">
    <property type="term" value="F:adenylyl-sulfate reductase (thioredoxin) activity"/>
    <property type="evidence" value="ECO:0007669"/>
    <property type="project" value="UniProtKB-EC"/>
</dbReference>
<evidence type="ECO:0000256" key="1">
    <source>
        <dbReference type="ARBA" id="ARBA00009732"/>
    </source>
</evidence>
<dbReference type="GO" id="GO:0004604">
    <property type="term" value="F:phosphoadenylyl-sulfate reductase (thioredoxin) activity"/>
    <property type="evidence" value="ECO:0007669"/>
    <property type="project" value="UniProtKB-UniRule"/>
</dbReference>
<dbReference type="NCBIfam" id="NF002537">
    <property type="entry name" value="PRK02090.1"/>
    <property type="match status" value="1"/>
</dbReference>
<dbReference type="EC" id="1.8.4.10" evidence="4"/>
<dbReference type="InterPro" id="IPR004511">
    <property type="entry name" value="PAPS/APS_Rdtase"/>
</dbReference>
<name>A0A285NIY9_9HYPH</name>
<comment type="subcellular location">
    <subcellularLocation>
        <location evidence="4">Cytoplasm</location>
    </subcellularLocation>
</comment>
<comment type="cofactor">
    <cofactor evidence="4">
        <name>[4Fe-4S] cluster</name>
        <dbReference type="ChEBI" id="CHEBI:49883"/>
    </cofactor>
    <text evidence="4">Binds 1 [4Fe-4S] cluster per subunit.</text>
</comment>
<dbReference type="InterPro" id="IPR014729">
    <property type="entry name" value="Rossmann-like_a/b/a_fold"/>
</dbReference>
<reference evidence="6 7" key="1">
    <citation type="submission" date="2017-09" db="EMBL/GenBank/DDBJ databases">
        <authorList>
            <person name="Ehlers B."/>
            <person name="Leendertz F.H."/>
        </authorList>
    </citation>
    <scope>NUCLEOTIDE SEQUENCE [LARGE SCALE GENOMIC DNA]</scope>
    <source>
        <strain evidence="6 7">DSM 18289</strain>
    </source>
</reference>
<dbReference type="InterPro" id="IPR002500">
    <property type="entry name" value="PAPS_reduct_dom"/>
</dbReference>
<proteinExistence type="inferred from homology"/>
<dbReference type="AlphaFoldDB" id="A0A285NIY9"/>
<comment type="pathway">
    <text evidence="3 4">Sulfur metabolism; hydrogen sulfide biosynthesis; sulfite from sulfate.</text>
</comment>
<comment type="catalytic activity">
    <reaction evidence="4">
        <text>[thioredoxin]-disulfide + sulfite + AMP + 2 H(+) = adenosine 5'-phosphosulfate + [thioredoxin]-dithiol</text>
        <dbReference type="Rhea" id="RHEA:21976"/>
        <dbReference type="Rhea" id="RHEA-COMP:10698"/>
        <dbReference type="Rhea" id="RHEA-COMP:10700"/>
        <dbReference type="ChEBI" id="CHEBI:15378"/>
        <dbReference type="ChEBI" id="CHEBI:17359"/>
        <dbReference type="ChEBI" id="CHEBI:29950"/>
        <dbReference type="ChEBI" id="CHEBI:50058"/>
        <dbReference type="ChEBI" id="CHEBI:58243"/>
        <dbReference type="ChEBI" id="CHEBI:456215"/>
        <dbReference type="EC" id="1.8.4.10"/>
    </reaction>
</comment>
<sequence>MSGPKGQTSSQLSDADLAALNAEYEGQSPQAILQWLADNHDKTGGPVPLVSSFGADSVVLLHLVSQIDAGYPVLFVDTRKHFDETLAYRDQIERQFGLSNLQSIVPDPVKLKEVDPFGALWMTDPDTCCDMRKTVPLDLAMSGYVGWITGRKRYQTADRANMAIFEQDKGKLKVNPLANWVAKDVADYVKQNSLPGHPLIPKGFLSIGCAPCTSPVKEGEDARAGRWKGQDKTECGLHVAKG</sequence>
<feature type="binding site" evidence="4">
    <location>
        <position position="129"/>
    </location>
    <ligand>
        <name>[4Fe-4S] cluster</name>
        <dbReference type="ChEBI" id="CHEBI:49883"/>
    </ligand>
</feature>
<dbReference type="GO" id="GO:0005737">
    <property type="term" value="C:cytoplasm"/>
    <property type="evidence" value="ECO:0007669"/>
    <property type="project" value="UniProtKB-SubCell"/>
</dbReference>
<evidence type="ECO:0000259" key="5">
    <source>
        <dbReference type="Pfam" id="PF01507"/>
    </source>
</evidence>
<keyword evidence="7" id="KW-1185">Reference proteome</keyword>
<evidence type="ECO:0000256" key="3">
    <source>
        <dbReference type="ARBA" id="ARBA00024327"/>
    </source>
</evidence>
<dbReference type="GO" id="GO:0046872">
    <property type="term" value="F:metal ion binding"/>
    <property type="evidence" value="ECO:0007669"/>
    <property type="project" value="UniProtKB-KW"/>
</dbReference>
<evidence type="ECO:0000313" key="7">
    <source>
        <dbReference type="Proteomes" id="UP000219439"/>
    </source>
</evidence>
<organism evidence="6 7">
    <name type="scientific">Cohaesibacter gelatinilyticus</name>
    <dbReference type="NCBI Taxonomy" id="372072"/>
    <lineage>
        <taxon>Bacteria</taxon>
        <taxon>Pseudomonadati</taxon>
        <taxon>Pseudomonadota</taxon>
        <taxon>Alphaproteobacteria</taxon>
        <taxon>Hyphomicrobiales</taxon>
        <taxon>Cohaesibacteraceae</taxon>
    </lineage>
</organism>
<dbReference type="HAMAP" id="MF_00063">
    <property type="entry name" value="CysH"/>
    <property type="match status" value="1"/>
</dbReference>
<dbReference type="Gene3D" id="3.40.50.620">
    <property type="entry name" value="HUPs"/>
    <property type="match status" value="1"/>
</dbReference>
<dbReference type="GO" id="GO:0051539">
    <property type="term" value="F:4 iron, 4 sulfur cluster binding"/>
    <property type="evidence" value="ECO:0007669"/>
    <property type="project" value="UniProtKB-UniRule"/>
</dbReference>
<accession>A0A285NIY9</accession>
<feature type="binding site" evidence="4">
    <location>
        <position position="128"/>
    </location>
    <ligand>
        <name>[4Fe-4S] cluster</name>
        <dbReference type="ChEBI" id="CHEBI:49883"/>
    </ligand>
</feature>